<feature type="domain" description="TRPM-like" evidence="5">
    <location>
        <begin position="66"/>
        <end position="254"/>
    </location>
</feature>
<dbReference type="EMBL" id="JAHRIQ010065872">
    <property type="protein sequence ID" value="MEQ2242566.1"/>
    <property type="molecule type" value="Genomic_DNA"/>
</dbReference>
<evidence type="ECO:0000256" key="1">
    <source>
        <dbReference type="ARBA" id="ARBA00004141"/>
    </source>
</evidence>
<comment type="caution">
    <text evidence="6">The sequence shown here is derived from an EMBL/GenBank/DDBJ whole genome shotgun (WGS) entry which is preliminary data.</text>
</comment>
<evidence type="ECO:0000256" key="2">
    <source>
        <dbReference type="ARBA" id="ARBA00022692"/>
    </source>
</evidence>
<comment type="subcellular location">
    <subcellularLocation>
        <location evidence="1">Membrane</location>
        <topology evidence="1">Multi-pass membrane protein</topology>
    </subcellularLocation>
</comment>
<dbReference type="PANTHER" id="PTHR13800:SF47">
    <property type="entry name" value="TRANSIENT RECEPTOR POTENTIAL CATION CHANNEL SUBFAMILY M MEMBER 4 ISOFORM X1-RELATED"/>
    <property type="match status" value="1"/>
</dbReference>
<organism evidence="6 7">
    <name type="scientific">Ilyodon furcidens</name>
    <name type="common">goldbreast splitfin</name>
    <dbReference type="NCBI Taxonomy" id="33524"/>
    <lineage>
        <taxon>Eukaryota</taxon>
        <taxon>Metazoa</taxon>
        <taxon>Chordata</taxon>
        <taxon>Craniata</taxon>
        <taxon>Vertebrata</taxon>
        <taxon>Euteleostomi</taxon>
        <taxon>Actinopterygii</taxon>
        <taxon>Neopterygii</taxon>
        <taxon>Teleostei</taxon>
        <taxon>Neoteleostei</taxon>
        <taxon>Acanthomorphata</taxon>
        <taxon>Ovalentaria</taxon>
        <taxon>Atherinomorphae</taxon>
        <taxon>Cyprinodontiformes</taxon>
        <taxon>Goodeidae</taxon>
        <taxon>Ilyodon</taxon>
    </lineage>
</organism>
<keyword evidence="3" id="KW-1133">Transmembrane helix</keyword>
<sequence length="256" mass="28979">ALSIYQSRDLILIYYAEQESPTDFDTVLLKVLVGANKQRVSVGGSPHIEELKLAVAWNRVDIAKSELFNGDIQWKYKDLAESMLDVLINDKSQFVQLFTENGLNIVDYLTYGRLEQLYGSVPDSTLLYQLLQRRLAVRLGTTAAVPAAASEIKSLSKLTAENLESGPMADITLFEVSGVLDLLLGDICQPFYYDVLGLADICSKRKALKRASKQLREDRSYKDNRCLYPWASLFIWAVLQNRSEMATFFWEMVKSL</sequence>
<evidence type="ECO:0000313" key="6">
    <source>
        <dbReference type="EMBL" id="MEQ2242566.1"/>
    </source>
</evidence>
<evidence type="ECO:0000256" key="4">
    <source>
        <dbReference type="ARBA" id="ARBA00023136"/>
    </source>
</evidence>
<dbReference type="PANTHER" id="PTHR13800">
    <property type="entry name" value="TRANSIENT RECEPTOR POTENTIAL CATION CHANNEL, SUBFAMILY M, MEMBER 6"/>
    <property type="match status" value="1"/>
</dbReference>
<accession>A0ABV0UBZ6</accession>
<evidence type="ECO:0000259" key="5">
    <source>
        <dbReference type="Pfam" id="PF25508"/>
    </source>
</evidence>
<evidence type="ECO:0000313" key="7">
    <source>
        <dbReference type="Proteomes" id="UP001482620"/>
    </source>
</evidence>
<dbReference type="InterPro" id="IPR050927">
    <property type="entry name" value="TRPM"/>
</dbReference>
<evidence type="ECO:0000256" key="3">
    <source>
        <dbReference type="ARBA" id="ARBA00022989"/>
    </source>
</evidence>
<feature type="non-terminal residue" evidence="6">
    <location>
        <position position="1"/>
    </location>
</feature>
<dbReference type="InterPro" id="IPR057366">
    <property type="entry name" value="TRPM-like"/>
</dbReference>
<protein>
    <recommendedName>
        <fullName evidence="5">TRPM-like domain-containing protein</fullName>
    </recommendedName>
</protein>
<reference evidence="6 7" key="1">
    <citation type="submission" date="2021-06" db="EMBL/GenBank/DDBJ databases">
        <authorList>
            <person name="Palmer J.M."/>
        </authorList>
    </citation>
    <scope>NUCLEOTIDE SEQUENCE [LARGE SCALE GENOMIC DNA]</scope>
    <source>
        <strain evidence="7">if_2019</strain>
        <tissue evidence="6">Muscle</tissue>
    </source>
</reference>
<proteinExistence type="predicted"/>
<name>A0ABV0UBZ6_9TELE</name>
<gene>
    <name evidence="6" type="ORF">ILYODFUR_037108</name>
</gene>
<keyword evidence="2" id="KW-0812">Transmembrane</keyword>
<dbReference type="Pfam" id="PF25508">
    <property type="entry name" value="TRPM2"/>
    <property type="match status" value="1"/>
</dbReference>
<keyword evidence="4" id="KW-0472">Membrane</keyword>
<dbReference type="Proteomes" id="UP001482620">
    <property type="component" value="Unassembled WGS sequence"/>
</dbReference>
<keyword evidence="7" id="KW-1185">Reference proteome</keyword>